<evidence type="ECO:0000256" key="1">
    <source>
        <dbReference type="SAM" id="SignalP"/>
    </source>
</evidence>
<dbReference type="RefSeq" id="WP_380857412.1">
    <property type="nucleotide sequence ID" value="NZ_JBHRXV010000003.1"/>
</dbReference>
<comment type="caution">
    <text evidence="2">The sequence shown here is derived from an EMBL/GenBank/DDBJ whole genome shotgun (WGS) entry which is preliminary data.</text>
</comment>
<dbReference type="Proteomes" id="UP001595615">
    <property type="component" value="Unassembled WGS sequence"/>
</dbReference>
<proteinExistence type="predicted"/>
<feature type="chain" id="PRO_5045770025" evidence="1">
    <location>
        <begin position="21"/>
        <end position="300"/>
    </location>
</feature>
<organism evidence="2 3">
    <name type="scientific">Sphingoaurantiacus capsulatus</name>
    <dbReference type="NCBI Taxonomy" id="1771310"/>
    <lineage>
        <taxon>Bacteria</taxon>
        <taxon>Pseudomonadati</taxon>
        <taxon>Pseudomonadota</taxon>
        <taxon>Alphaproteobacteria</taxon>
        <taxon>Sphingomonadales</taxon>
        <taxon>Sphingosinicellaceae</taxon>
        <taxon>Sphingoaurantiacus</taxon>
    </lineage>
</organism>
<sequence>MSKKLMIALAALMLVSPAAADVPERLDFSVSPSKRDGQVQLSLRYRTDRSDSRHSRPVPFADLQGLSAAQLASTSGGPARFRIVREAGSLDCNGVFKGGRGTGDCRFAPNAGYAAQLAKRGIGAPTEDQQFQLTMVGSSLADIDELMRQGYPRPPVGQMLEMSIHGVNAAYLQQLAKAGYNAGKVAKLVEMRIHGVTPEFALELASIGPAYRNLPIDQLVEMRIHGVTPDEVRAYAKAGYPNLTRKQLINMAIHNVSPTYVSDMRAAGYRNLTPEQLVNMRIHGVNAEMARVARTAVRQN</sequence>
<dbReference type="EMBL" id="JBHRXV010000003">
    <property type="protein sequence ID" value="MFC3711796.1"/>
    <property type="molecule type" value="Genomic_DNA"/>
</dbReference>
<gene>
    <name evidence="2" type="ORF">ACFOMD_04390</name>
</gene>
<keyword evidence="3" id="KW-1185">Reference proteome</keyword>
<feature type="signal peptide" evidence="1">
    <location>
        <begin position="1"/>
        <end position="20"/>
    </location>
</feature>
<evidence type="ECO:0000313" key="3">
    <source>
        <dbReference type="Proteomes" id="UP001595615"/>
    </source>
</evidence>
<protein>
    <submittedName>
        <fullName evidence="2">Uncharacterized protein</fullName>
    </submittedName>
</protein>
<accession>A0ABV7X6R3</accession>
<evidence type="ECO:0000313" key="2">
    <source>
        <dbReference type="EMBL" id="MFC3711796.1"/>
    </source>
</evidence>
<reference evidence="3" key="1">
    <citation type="journal article" date="2019" name="Int. J. Syst. Evol. Microbiol.">
        <title>The Global Catalogue of Microorganisms (GCM) 10K type strain sequencing project: providing services to taxonomists for standard genome sequencing and annotation.</title>
        <authorList>
            <consortium name="The Broad Institute Genomics Platform"/>
            <consortium name="The Broad Institute Genome Sequencing Center for Infectious Disease"/>
            <person name="Wu L."/>
            <person name="Ma J."/>
        </authorList>
    </citation>
    <scope>NUCLEOTIDE SEQUENCE [LARGE SCALE GENOMIC DNA]</scope>
    <source>
        <strain evidence="3">KCTC 42644</strain>
    </source>
</reference>
<name>A0ABV7X6R3_9SPHN</name>
<keyword evidence="1" id="KW-0732">Signal</keyword>